<dbReference type="PROSITE" id="PS50994">
    <property type="entry name" value="INTEGRASE"/>
    <property type="match status" value="1"/>
</dbReference>
<keyword evidence="3" id="KW-1185">Reference proteome</keyword>
<gene>
    <name evidence="2" type="primary">istA</name>
    <name evidence="2" type="ORF">M8523_27410</name>
</gene>
<dbReference type="EMBL" id="JAMOIM010000031">
    <property type="protein sequence ID" value="MCW6511700.1"/>
    <property type="molecule type" value="Genomic_DNA"/>
</dbReference>
<dbReference type="AlphaFoldDB" id="A0AA41Z2N7"/>
<evidence type="ECO:0000313" key="2">
    <source>
        <dbReference type="EMBL" id="MCW6511700.1"/>
    </source>
</evidence>
<evidence type="ECO:0000259" key="1">
    <source>
        <dbReference type="PROSITE" id="PS50994"/>
    </source>
</evidence>
<feature type="domain" description="Integrase catalytic" evidence="1">
    <location>
        <begin position="116"/>
        <end position="306"/>
    </location>
</feature>
<accession>A0AA41Z2N7</accession>
<reference evidence="2" key="1">
    <citation type="submission" date="2022-05" db="EMBL/GenBank/DDBJ databases">
        <authorList>
            <person name="Pankratov T."/>
        </authorList>
    </citation>
    <scope>NUCLEOTIDE SEQUENCE</scope>
    <source>
        <strain evidence="2">BP6-180914</strain>
    </source>
</reference>
<dbReference type="GO" id="GO:0015074">
    <property type="term" value="P:DNA integration"/>
    <property type="evidence" value="ECO:0007669"/>
    <property type="project" value="InterPro"/>
</dbReference>
<dbReference type="NCBIfam" id="NF033546">
    <property type="entry name" value="transpos_IS21"/>
    <property type="match status" value="1"/>
</dbReference>
<dbReference type="PANTHER" id="PTHR35004:SF7">
    <property type="entry name" value="INTEGRASE PROTEIN"/>
    <property type="match status" value="1"/>
</dbReference>
<comment type="caution">
    <text evidence="2">The sequence shown here is derived from an EMBL/GenBank/DDBJ whole genome shotgun (WGS) entry which is preliminary data.</text>
</comment>
<dbReference type="InterPro" id="IPR012337">
    <property type="entry name" value="RNaseH-like_sf"/>
</dbReference>
<sequence length="491" mass="54726">MRLFMKLRQTNAVTAAAAKAGFSTATGYRILLDPVLPSIGSPGRSRRRPDPLVDFFDSEIVPLLKAAPGLRAVGVLEEMARRHPGRNWEALRRTLERRIRAWRAVYGADQEVIFRQTHEPGRLGLSDFTEMGNLGVRIAGVLLDHRLYHFRLPWSGFEHAHVILGGESYVALAEGLQNALWALGGAPGEHRSDSLSAAFHNLDADARQDLTHRYDALCAHYGMTPSRNNRGVAHENGSIESAHGHLKATIYDALLLRGSADFDGLTDYRRFVDEVVSRHNRRHGTRIDAERAALHALPDRRTSDFEEVIVTVTSSSAFTLRKVFYTVPSRLIGHRLRVRLYDDRLDLFVGGTHLTTLPRGRAAGNGAHGHVVDYHHVIHSLRRKPMALLKLVYRDQLFPRTAYKRTFDHLREAGSEKAACRVMVELLALAHERACEAELADALTEDLDQGRSPDVDALRARFSPDPGALPKVVIEMVPLSTYDVLLTGEAA</sequence>
<dbReference type="InterPro" id="IPR001584">
    <property type="entry name" value="Integrase_cat-core"/>
</dbReference>
<dbReference type="SUPFAM" id="SSF53098">
    <property type="entry name" value="Ribonuclease H-like"/>
    <property type="match status" value="1"/>
</dbReference>
<dbReference type="PANTHER" id="PTHR35004">
    <property type="entry name" value="TRANSPOSASE RV3428C-RELATED"/>
    <property type="match status" value="1"/>
</dbReference>
<proteinExistence type="predicted"/>
<name>A0AA41Z2N7_9HYPH</name>
<dbReference type="Proteomes" id="UP001165667">
    <property type="component" value="Unassembled WGS sequence"/>
</dbReference>
<protein>
    <submittedName>
        <fullName evidence="2">IS21 family transposase</fullName>
    </submittedName>
</protein>
<evidence type="ECO:0000313" key="3">
    <source>
        <dbReference type="Proteomes" id="UP001165667"/>
    </source>
</evidence>
<organism evidence="2 3">
    <name type="scientific">Lichenifustis flavocetrariae</name>
    <dbReference type="NCBI Taxonomy" id="2949735"/>
    <lineage>
        <taxon>Bacteria</taxon>
        <taxon>Pseudomonadati</taxon>
        <taxon>Pseudomonadota</taxon>
        <taxon>Alphaproteobacteria</taxon>
        <taxon>Hyphomicrobiales</taxon>
        <taxon>Lichenihabitantaceae</taxon>
        <taxon>Lichenifustis</taxon>
    </lineage>
</organism>